<dbReference type="Proteomes" id="UP001264980">
    <property type="component" value="Unassembled WGS sequence"/>
</dbReference>
<name>A0ABU1QT98_9BACT</name>
<evidence type="ECO:0000313" key="1">
    <source>
        <dbReference type="EMBL" id="MDR6804227.1"/>
    </source>
</evidence>
<comment type="caution">
    <text evidence="1">The sequence shown here is derived from an EMBL/GenBank/DDBJ whole genome shotgun (WGS) entry which is preliminary data.</text>
</comment>
<dbReference type="RefSeq" id="WP_309981544.1">
    <property type="nucleotide sequence ID" value="NZ_JAVDTI010000001.1"/>
</dbReference>
<proteinExistence type="predicted"/>
<protein>
    <recommendedName>
        <fullName evidence="3">Bacterial surface antigen (D15) domain-containing protein</fullName>
    </recommendedName>
</protein>
<gene>
    <name evidence="1" type="ORF">J2W84_001264</name>
</gene>
<evidence type="ECO:0000313" key="2">
    <source>
        <dbReference type="Proteomes" id="UP001264980"/>
    </source>
</evidence>
<accession>A0ABU1QT98</accession>
<reference evidence="1 2" key="1">
    <citation type="submission" date="2023-07" db="EMBL/GenBank/DDBJ databases">
        <title>Sorghum-associated microbial communities from plants grown in Nebraska, USA.</title>
        <authorList>
            <person name="Schachtman D."/>
        </authorList>
    </citation>
    <scope>NUCLEOTIDE SEQUENCE [LARGE SCALE GENOMIC DNA]</scope>
    <source>
        <strain evidence="1 2">BE57</strain>
    </source>
</reference>
<organism evidence="1 2">
    <name type="scientific">Dyadobacter fermentans</name>
    <dbReference type="NCBI Taxonomy" id="94254"/>
    <lineage>
        <taxon>Bacteria</taxon>
        <taxon>Pseudomonadati</taxon>
        <taxon>Bacteroidota</taxon>
        <taxon>Cytophagia</taxon>
        <taxon>Cytophagales</taxon>
        <taxon>Spirosomataceae</taxon>
        <taxon>Dyadobacter</taxon>
    </lineage>
</organism>
<sequence>MTVVLLTICWQACCFGQKPGNVLERDSTTQADTSKMLDLIDVGKRLLHIRPRKPSGTGERKIYFTFLPFSTQVPGGGTALITSTTAGFYLGDRKNTHMSKLTFTPYWNFKSRFGLPIRSYIWLSKNRWVISGDTRFLIYPQYTWGLGRQHKDHEKLLVNYSYLRFYQQAFKRFFRGAFAGMGYHLDYRLNVRTAVDSPSLRDYTGYAYGTSASSNNYSSGLSLNVLFDTRSNSLNPWDGHYASIQYRINPSFLGNQYTWESLYVDVRKYIRFGGGAPKQNMLAVWGYFWTVLDKEVPYLDLPSIGWEDYNRSGRGFDQNRYRGRNLLYLEAEYRRDITQNGFLGFVVFANTNSVSGPKSSFLISWNPAVGAGIRIKMNKRSATNIALNYGRSVHHSTINLTLGEVF</sequence>
<dbReference type="Gene3D" id="2.40.160.50">
    <property type="entry name" value="membrane protein fhac: a member of the omp85/tpsb transporter family"/>
    <property type="match status" value="1"/>
</dbReference>
<evidence type="ECO:0008006" key="3">
    <source>
        <dbReference type="Google" id="ProtNLM"/>
    </source>
</evidence>
<dbReference type="EMBL" id="JAVDTI010000001">
    <property type="protein sequence ID" value="MDR6804227.1"/>
    <property type="molecule type" value="Genomic_DNA"/>
</dbReference>
<keyword evidence="2" id="KW-1185">Reference proteome</keyword>